<feature type="compositionally biased region" description="Basic and acidic residues" evidence="1">
    <location>
        <begin position="33"/>
        <end position="44"/>
    </location>
</feature>
<feature type="compositionally biased region" description="Low complexity" evidence="1">
    <location>
        <begin position="72"/>
        <end position="83"/>
    </location>
</feature>
<accession>A0AAD8EGW1</accession>
<keyword evidence="3" id="KW-1185">Reference proteome</keyword>
<dbReference type="EMBL" id="JASPKZ010005279">
    <property type="protein sequence ID" value="KAJ9589092.1"/>
    <property type="molecule type" value="Genomic_DNA"/>
</dbReference>
<comment type="caution">
    <text evidence="2">The sequence shown here is derived from an EMBL/GenBank/DDBJ whole genome shotgun (WGS) entry which is preliminary data.</text>
</comment>
<sequence>HLFFAICIPFHLIFGNCFFIIIGRGGRGMDRGGRGGGRGFDRGGRGGGGGGTGAPMGGGGAERYGPPPAKRGGMAPPQGGPMAKRGRFEGAQGANGYSHPPPSQYTSGAYEARGVAQVASYPPPPIAPAYGGDASHNYQADGAGRHYDGTTDAAAYGANQAYGTGNQAYGAGAGYTSGATGYEAGDYAAGGYTTPVPDAGTGYGPPPSTAAGGYTQPDTYQSYNKPAAAPETYGGGYSSGTGYNTTSGYDDRGYSTTTNTYDKTPAYSGGYGKPEY</sequence>
<feature type="region of interest" description="Disordered" evidence="1">
    <location>
        <begin position="33"/>
        <end position="107"/>
    </location>
</feature>
<gene>
    <name evidence="2" type="ORF">L9F63_017596</name>
</gene>
<evidence type="ECO:0000313" key="3">
    <source>
        <dbReference type="Proteomes" id="UP001233999"/>
    </source>
</evidence>
<evidence type="ECO:0000313" key="2">
    <source>
        <dbReference type="EMBL" id="KAJ9589092.1"/>
    </source>
</evidence>
<feature type="non-terminal residue" evidence="2">
    <location>
        <position position="276"/>
    </location>
</feature>
<protein>
    <submittedName>
        <fullName evidence="2">Uncharacterized protein</fullName>
    </submittedName>
</protein>
<dbReference type="Proteomes" id="UP001233999">
    <property type="component" value="Unassembled WGS sequence"/>
</dbReference>
<reference evidence="2" key="1">
    <citation type="journal article" date="2023" name="IScience">
        <title>Live-bearing cockroach genome reveals convergent evolutionary mechanisms linked to viviparity in insects and beyond.</title>
        <authorList>
            <person name="Fouks B."/>
            <person name="Harrison M.C."/>
            <person name="Mikhailova A.A."/>
            <person name="Marchal E."/>
            <person name="English S."/>
            <person name="Carruthers M."/>
            <person name="Jennings E.C."/>
            <person name="Chiamaka E.L."/>
            <person name="Frigard R.A."/>
            <person name="Pippel M."/>
            <person name="Attardo G.M."/>
            <person name="Benoit J.B."/>
            <person name="Bornberg-Bauer E."/>
            <person name="Tobe S.S."/>
        </authorList>
    </citation>
    <scope>NUCLEOTIDE SEQUENCE</scope>
    <source>
        <strain evidence="2">Stay&amp;Tobe</strain>
    </source>
</reference>
<organism evidence="2 3">
    <name type="scientific">Diploptera punctata</name>
    <name type="common">Pacific beetle cockroach</name>
    <dbReference type="NCBI Taxonomy" id="6984"/>
    <lineage>
        <taxon>Eukaryota</taxon>
        <taxon>Metazoa</taxon>
        <taxon>Ecdysozoa</taxon>
        <taxon>Arthropoda</taxon>
        <taxon>Hexapoda</taxon>
        <taxon>Insecta</taxon>
        <taxon>Pterygota</taxon>
        <taxon>Neoptera</taxon>
        <taxon>Polyneoptera</taxon>
        <taxon>Dictyoptera</taxon>
        <taxon>Blattodea</taxon>
        <taxon>Blaberoidea</taxon>
        <taxon>Blaberidae</taxon>
        <taxon>Diplopterinae</taxon>
        <taxon>Diploptera</taxon>
    </lineage>
</organism>
<feature type="region of interest" description="Disordered" evidence="1">
    <location>
        <begin position="230"/>
        <end position="276"/>
    </location>
</feature>
<name>A0AAD8EGW1_DIPPU</name>
<proteinExistence type="predicted"/>
<dbReference type="AlphaFoldDB" id="A0AAD8EGW1"/>
<feature type="non-terminal residue" evidence="2">
    <location>
        <position position="1"/>
    </location>
</feature>
<feature type="compositionally biased region" description="Gly residues" evidence="1">
    <location>
        <begin position="45"/>
        <end position="62"/>
    </location>
</feature>
<evidence type="ECO:0000256" key="1">
    <source>
        <dbReference type="SAM" id="MobiDB-lite"/>
    </source>
</evidence>
<reference evidence="2" key="2">
    <citation type="submission" date="2023-05" db="EMBL/GenBank/DDBJ databases">
        <authorList>
            <person name="Fouks B."/>
        </authorList>
    </citation>
    <scope>NUCLEOTIDE SEQUENCE</scope>
    <source>
        <strain evidence="2">Stay&amp;Tobe</strain>
        <tissue evidence="2">Testes</tissue>
    </source>
</reference>